<sequence length="57" mass="5875">MSNRVNGTPRTAQQRQNAAAGCAVAWLIALAVAVCTTSVAAWVAVWAWTSIAGMLTG</sequence>
<proteinExistence type="predicted"/>
<dbReference type="EMBL" id="JACHJT010000001">
    <property type="protein sequence ID" value="MBB4931403.1"/>
    <property type="molecule type" value="Genomic_DNA"/>
</dbReference>
<gene>
    <name evidence="2" type="ORF">F4561_002223</name>
</gene>
<reference evidence="2 3" key="1">
    <citation type="submission" date="2020-08" db="EMBL/GenBank/DDBJ databases">
        <title>Sequencing the genomes of 1000 actinobacteria strains.</title>
        <authorList>
            <person name="Klenk H.-P."/>
        </authorList>
    </citation>
    <scope>NUCLEOTIDE SEQUENCE [LARGE SCALE GENOMIC DNA]</scope>
    <source>
        <strain evidence="2 3">DSM 102030</strain>
    </source>
</reference>
<protein>
    <submittedName>
        <fullName evidence="2">Hydroxyethylthiazole kinase-like sugar kinase family protein</fullName>
    </submittedName>
</protein>
<dbReference type="GO" id="GO:0016301">
    <property type="term" value="F:kinase activity"/>
    <property type="evidence" value="ECO:0007669"/>
    <property type="project" value="UniProtKB-KW"/>
</dbReference>
<feature type="transmembrane region" description="Helical" evidence="1">
    <location>
        <begin position="21"/>
        <end position="48"/>
    </location>
</feature>
<evidence type="ECO:0000313" key="3">
    <source>
        <dbReference type="Proteomes" id="UP000523007"/>
    </source>
</evidence>
<accession>A0A7W7RGU9</accession>
<dbReference type="RefSeq" id="WP_184577511.1">
    <property type="nucleotide sequence ID" value="NZ_JACHJT010000001.1"/>
</dbReference>
<keyword evidence="3" id="KW-1185">Reference proteome</keyword>
<name>A0A7W7RGU9_9ACTN</name>
<evidence type="ECO:0000313" key="2">
    <source>
        <dbReference type="EMBL" id="MBB4931403.1"/>
    </source>
</evidence>
<keyword evidence="2" id="KW-0808">Transferase</keyword>
<organism evidence="2 3">
    <name type="scientific">Lipingzhangella halophila</name>
    <dbReference type="NCBI Taxonomy" id="1783352"/>
    <lineage>
        <taxon>Bacteria</taxon>
        <taxon>Bacillati</taxon>
        <taxon>Actinomycetota</taxon>
        <taxon>Actinomycetes</taxon>
        <taxon>Streptosporangiales</taxon>
        <taxon>Nocardiopsidaceae</taxon>
        <taxon>Lipingzhangella</taxon>
    </lineage>
</organism>
<keyword evidence="2" id="KW-0418">Kinase</keyword>
<keyword evidence="1" id="KW-0472">Membrane</keyword>
<dbReference type="AlphaFoldDB" id="A0A7W7RGU9"/>
<comment type="caution">
    <text evidence="2">The sequence shown here is derived from an EMBL/GenBank/DDBJ whole genome shotgun (WGS) entry which is preliminary data.</text>
</comment>
<dbReference type="Proteomes" id="UP000523007">
    <property type="component" value="Unassembled WGS sequence"/>
</dbReference>
<keyword evidence="1" id="KW-1133">Transmembrane helix</keyword>
<keyword evidence="1" id="KW-0812">Transmembrane</keyword>
<evidence type="ECO:0000256" key="1">
    <source>
        <dbReference type="SAM" id="Phobius"/>
    </source>
</evidence>